<evidence type="ECO:0000259" key="8">
    <source>
        <dbReference type="PROSITE" id="PS50950"/>
    </source>
</evidence>
<dbReference type="PANTHER" id="PTHR46927:SF2">
    <property type="entry name" value="THAP DOMAIN-CONTAINING PROTEIN 8"/>
    <property type="match status" value="1"/>
</dbReference>
<evidence type="ECO:0000256" key="1">
    <source>
        <dbReference type="ARBA" id="ARBA00022723"/>
    </source>
</evidence>
<dbReference type="Gene3D" id="6.20.210.20">
    <property type="entry name" value="THAP domain"/>
    <property type="match status" value="2"/>
</dbReference>
<dbReference type="SMART" id="SM00692">
    <property type="entry name" value="DM3"/>
    <property type="match status" value="3"/>
</dbReference>
<evidence type="ECO:0000256" key="6">
    <source>
        <dbReference type="SAM" id="Coils"/>
    </source>
</evidence>
<dbReference type="InterPro" id="IPR006612">
    <property type="entry name" value="THAP_Znf"/>
</dbReference>
<reference evidence="9" key="1">
    <citation type="submission" date="2023-05" db="EMBL/GenBank/DDBJ databases">
        <authorList>
            <person name="Stuckert A."/>
        </authorList>
    </citation>
    <scope>NUCLEOTIDE SEQUENCE</scope>
</reference>
<comment type="caution">
    <text evidence="9">The sequence shown here is derived from an EMBL/GenBank/DDBJ whole genome shotgun (WGS) entry which is preliminary data.</text>
</comment>
<evidence type="ECO:0000256" key="5">
    <source>
        <dbReference type="PROSITE-ProRule" id="PRU00309"/>
    </source>
</evidence>
<feature type="domain" description="THAP-type" evidence="8">
    <location>
        <begin position="180"/>
        <end position="261"/>
    </location>
</feature>
<accession>A0ABN9C4I8</accession>
<dbReference type="SUPFAM" id="SSF57716">
    <property type="entry name" value="Glucocorticoid receptor-like (DNA-binding domain)"/>
    <property type="match status" value="3"/>
</dbReference>
<evidence type="ECO:0000256" key="7">
    <source>
        <dbReference type="SAM" id="MobiDB-lite"/>
    </source>
</evidence>
<dbReference type="PANTHER" id="PTHR46927">
    <property type="entry name" value="AGAP005574-PA"/>
    <property type="match status" value="1"/>
</dbReference>
<dbReference type="Proteomes" id="UP001162483">
    <property type="component" value="Unassembled WGS sequence"/>
</dbReference>
<dbReference type="SMART" id="SM00980">
    <property type="entry name" value="THAP"/>
    <property type="match status" value="3"/>
</dbReference>
<dbReference type="PROSITE" id="PS50950">
    <property type="entry name" value="ZF_THAP"/>
    <property type="match status" value="3"/>
</dbReference>
<evidence type="ECO:0000256" key="3">
    <source>
        <dbReference type="ARBA" id="ARBA00022833"/>
    </source>
</evidence>
<evidence type="ECO:0000313" key="10">
    <source>
        <dbReference type="Proteomes" id="UP001162483"/>
    </source>
</evidence>
<keyword evidence="3" id="KW-0862">Zinc</keyword>
<feature type="compositionally biased region" description="Low complexity" evidence="7">
    <location>
        <begin position="131"/>
        <end position="140"/>
    </location>
</feature>
<dbReference type="EMBL" id="CATNWA010007719">
    <property type="protein sequence ID" value="CAI9554598.1"/>
    <property type="molecule type" value="Genomic_DNA"/>
</dbReference>
<dbReference type="Pfam" id="PF05485">
    <property type="entry name" value="THAP"/>
    <property type="match status" value="3"/>
</dbReference>
<sequence length="465" mass="53975">MPMTCVAYGCNNHFVRGCGKQFFRFPIKDPERLFMWVTAIRRKNWKPSASSRICSDHFTDKDYMLRPGAMVPRLRLDAVPSIFNGFPKHLKERLERKKKKKTDDQVVIICNQMETQYADQPFHHTEELKKTSNSCENSESTTDRTTESSLLATEILGTDIAENQEIQEAVVTNSKETFKMKTCVVYGCNNTLFKGCKKQFFRFPLNDPECLSKWIVAVQRKYWKPSTSSIICSDHFTDKDYMSCPEATGPQLRHDAVPSIFIKNPKWENITSDVTEVQNRDQVKLGPAEKSLHTACVVYGCNNRFVKGCKKQFFRFPLKNPEQLCKWILAVRTTKWKPCVSSRICSDHFKDKDYILQPGMKVPQLHANAVPFVCKEKSRRNNFKLEFVTSELLTETPRPADHTYSAFHNAVDIPYYKPDTVKLKKKVRTLQRQVQRQRHTIKKLYERIAQLRKNKDLCSVSSLVV</sequence>
<dbReference type="InterPro" id="IPR052224">
    <property type="entry name" value="THAP_domain_protein"/>
</dbReference>
<keyword evidence="2 5" id="KW-0863">Zinc-finger</keyword>
<feature type="domain" description="THAP-type" evidence="8">
    <location>
        <begin position="292"/>
        <end position="374"/>
    </location>
</feature>
<keyword evidence="1" id="KW-0479">Metal-binding</keyword>
<dbReference type="InterPro" id="IPR038441">
    <property type="entry name" value="THAP_Znf_sf"/>
</dbReference>
<protein>
    <recommendedName>
        <fullName evidence="8">THAP-type domain-containing protein</fullName>
    </recommendedName>
</protein>
<keyword evidence="6" id="KW-0175">Coiled coil</keyword>
<evidence type="ECO:0000256" key="4">
    <source>
        <dbReference type="ARBA" id="ARBA00023125"/>
    </source>
</evidence>
<name>A0ABN9C4I8_9NEOB</name>
<feature type="domain" description="THAP-type" evidence="8">
    <location>
        <begin position="1"/>
        <end position="83"/>
    </location>
</feature>
<keyword evidence="10" id="KW-1185">Reference proteome</keyword>
<feature type="region of interest" description="Disordered" evidence="7">
    <location>
        <begin position="128"/>
        <end position="148"/>
    </location>
</feature>
<evidence type="ECO:0000313" key="9">
    <source>
        <dbReference type="EMBL" id="CAI9554598.1"/>
    </source>
</evidence>
<feature type="coiled-coil region" evidence="6">
    <location>
        <begin position="427"/>
        <end position="454"/>
    </location>
</feature>
<proteinExistence type="predicted"/>
<evidence type="ECO:0000256" key="2">
    <source>
        <dbReference type="ARBA" id="ARBA00022771"/>
    </source>
</evidence>
<gene>
    <name evidence="9" type="ORF">SPARVUS_LOCUS4250072</name>
</gene>
<keyword evidence="4 5" id="KW-0238">DNA-binding</keyword>
<organism evidence="9 10">
    <name type="scientific">Staurois parvus</name>
    <dbReference type="NCBI Taxonomy" id="386267"/>
    <lineage>
        <taxon>Eukaryota</taxon>
        <taxon>Metazoa</taxon>
        <taxon>Chordata</taxon>
        <taxon>Craniata</taxon>
        <taxon>Vertebrata</taxon>
        <taxon>Euteleostomi</taxon>
        <taxon>Amphibia</taxon>
        <taxon>Batrachia</taxon>
        <taxon>Anura</taxon>
        <taxon>Neobatrachia</taxon>
        <taxon>Ranoidea</taxon>
        <taxon>Ranidae</taxon>
        <taxon>Staurois</taxon>
    </lineage>
</organism>